<gene>
    <name evidence="12" type="ORF">PHYPSEUDO_005336</name>
</gene>
<keyword evidence="8" id="KW-0539">Nucleus</keyword>
<evidence type="ECO:0000313" key="13">
    <source>
        <dbReference type="Proteomes" id="UP000694044"/>
    </source>
</evidence>
<feature type="region of interest" description="Disordered" evidence="9">
    <location>
        <begin position="1208"/>
        <end position="1231"/>
    </location>
</feature>
<evidence type="ECO:0008006" key="14">
    <source>
        <dbReference type="Google" id="ProtNLM"/>
    </source>
</evidence>
<dbReference type="GO" id="GO:0005524">
    <property type="term" value="F:ATP binding"/>
    <property type="evidence" value="ECO:0007669"/>
    <property type="project" value="UniProtKB-KW"/>
</dbReference>
<dbReference type="GO" id="GO:0005634">
    <property type="term" value="C:nucleus"/>
    <property type="evidence" value="ECO:0007669"/>
    <property type="project" value="UniProtKB-SubCell"/>
</dbReference>
<dbReference type="InterPro" id="IPR014001">
    <property type="entry name" value="Helicase_ATP-bd"/>
</dbReference>
<protein>
    <recommendedName>
        <fullName evidence="14">Transcriptional regulator ATRX</fullName>
    </recommendedName>
</protein>
<feature type="region of interest" description="Disordered" evidence="9">
    <location>
        <begin position="1"/>
        <end position="122"/>
    </location>
</feature>
<dbReference type="EMBL" id="JAGDFM010000221">
    <property type="protein sequence ID" value="KAG7382070.1"/>
    <property type="molecule type" value="Genomic_DNA"/>
</dbReference>
<evidence type="ECO:0000259" key="10">
    <source>
        <dbReference type="PROSITE" id="PS51192"/>
    </source>
</evidence>
<comment type="subcellular location">
    <subcellularLocation>
        <location evidence="1">Nucleus</location>
    </subcellularLocation>
</comment>
<dbReference type="SMART" id="SM00490">
    <property type="entry name" value="HELICc"/>
    <property type="match status" value="1"/>
</dbReference>
<dbReference type="OrthoDB" id="2020972at2759"/>
<evidence type="ECO:0000259" key="11">
    <source>
        <dbReference type="PROSITE" id="PS51194"/>
    </source>
</evidence>
<dbReference type="PROSITE" id="PS51192">
    <property type="entry name" value="HELICASE_ATP_BIND_1"/>
    <property type="match status" value="1"/>
</dbReference>
<feature type="domain" description="Helicase C-terminal" evidence="11">
    <location>
        <begin position="674"/>
        <end position="843"/>
    </location>
</feature>
<sequence>MSSADEIDILMDDEPEAPVAPSTPSSREGEAEWDPNAPDDEDEEEEEEKEEEEESDGVESEGLDDDEADESAPGGSIDAFFQPRTRRPTRRSSTNGKKRQTTGRKRKAKPSERSERWNRRRKIADVMDDTELEDNTRKAREAEAKRAKTIDAILGNFSNLSEDQLAVPDDQEEKKLCLNPVASDGTPPTGEEGTEDAPIFIYKDIVNKLKAHQVIGARFLWGHVAVEPQGFGCVLADFMGLGKTLQVITTVQGFLSKQTLDEDGDLRQRHKHVLILAPTICVRNWEAEVVKWLGKKESRRLGLFTLESSREKKMSDRVHVVKKWHKRGGLLIMGYELYRLLVLQSSGEEKIAAGNQKYAHLIKQVYACLSNPGPDLIVLDEGHRVRNHKSKLVKALAHVKTTRRIILTGYPLQNHLEEYWTMVNFARPDYLGSLDEFKNRFVAPITNGQCIDSSDADLRLARQRAFVLTRELRSLVLRRDQQYLFKQLPPKKEYVLMCKLTDAQAQLYREFLQRGVPTRGDTGKVDVLGGYHIALAISNHPDVICETYKRLEEDERKGTSKKSKRRGVSDIFGVEDGGNDFDPYDDVPASRPTARRATPLTQSSGPRVINDDDDDDDEGEAALLDMLDAPSAGPTPKLAPPPTSIAEWHRLKFAQDFMEKYVPHQLEASGKMMILMELLSACQDVGDRVIIFSQSIPTLDAIGLMISKHNKYQRRHAKRLNYLRIDGSTPQQDRFREIAQFNDLEEDVDLIMISTKAGGEGINLCAGNRIIIFDVCWNPCNDSQSMCRSYRFGQTKPVFVYRFVTMGTMEKKVYDLQIRKEGVAKRIVDEKTTERKFMTSELQKYFDIGDFEDSLLHAQGKAADEEELAVQAIPHEDSVLENILTEMRDRATTTTANENGEFTAAGMLADRRCIIDWFEQETMFEEDLDQQCTPDEQKEILESYTYFKAVQKLRRGGTHLISREGMLMKHCDQCRVPNEIYPTSTTNVPVPSTIECTYCKKSISTAGAMPPSELPATGYPFMGHIPGAPLPAPGLIPSTSAVPGRLLVPPVAGAAPAVSSQNGGRILPPHLQAVFDQQQRDTKQGTEKEQFDLLLRQRIEQQRQLLVRKQAEIAAEVRRQERLTMKLSDRHLLVLRRGIKGCQDLKRKAEDCGATLAIEVNSQTTDIVSAMNKTDTLKWLKLNKLPGDVELHDDIWLRNEIAKEKGLPLIPRNSSSSSAATEPAATTGTAATAVDSKVSIATTPVPASISTNDQSPQTTVDSSSDFIELLDSDDEEPPKPATNDQAASSNGADSRAPVPDEIDVIEIL</sequence>
<evidence type="ECO:0000256" key="2">
    <source>
        <dbReference type="ARBA" id="ARBA00007025"/>
    </source>
</evidence>
<evidence type="ECO:0000256" key="3">
    <source>
        <dbReference type="ARBA" id="ARBA00022741"/>
    </source>
</evidence>
<dbReference type="PANTHER" id="PTHR45797">
    <property type="entry name" value="RAD54-LIKE"/>
    <property type="match status" value="1"/>
</dbReference>
<dbReference type="InterPro" id="IPR044574">
    <property type="entry name" value="ARIP4-like"/>
</dbReference>
<organism evidence="12 13">
    <name type="scientific">Phytophthora pseudosyringae</name>
    <dbReference type="NCBI Taxonomy" id="221518"/>
    <lineage>
        <taxon>Eukaryota</taxon>
        <taxon>Sar</taxon>
        <taxon>Stramenopiles</taxon>
        <taxon>Oomycota</taxon>
        <taxon>Peronosporomycetes</taxon>
        <taxon>Peronosporales</taxon>
        <taxon>Peronosporaceae</taxon>
        <taxon>Phytophthora</taxon>
    </lineage>
</organism>
<name>A0A8T1VPW7_9STRA</name>
<evidence type="ECO:0000256" key="4">
    <source>
        <dbReference type="ARBA" id="ARBA00022801"/>
    </source>
</evidence>
<dbReference type="PROSITE" id="PS51194">
    <property type="entry name" value="HELICASE_CTER"/>
    <property type="match status" value="1"/>
</dbReference>
<dbReference type="Proteomes" id="UP000694044">
    <property type="component" value="Unassembled WGS sequence"/>
</dbReference>
<evidence type="ECO:0000256" key="9">
    <source>
        <dbReference type="SAM" id="MobiDB-lite"/>
    </source>
</evidence>
<comment type="caution">
    <text evidence="12">The sequence shown here is derived from an EMBL/GenBank/DDBJ whole genome shotgun (WGS) entry which is preliminary data.</text>
</comment>
<feature type="region of interest" description="Disordered" evidence="9">
    <location>
        <begin position="1245"/>
        <end position="1308"/>
    </location>
</feature>
<keyword evidence="6" id="KW-0067">ATP-binding</keyword>
<proteinExistence type="inferred from homology"/>
<feature type="compositionally biased region" description="Basic residues" evidence="9">
    <location>
        <begin position="84"/>
        <end position="108"/>
    </location>
</feature>
<evidence type="ECO:0000256" key="8">
    <source>
        <dbReference type="ARBA" id="ARBA00023242"/>
    </source>
</evidence>
<accession>A0A8T1VPW7</accession>
<dbReference type="InterPro" id="IPR049730">
    <property type="entry name" value="SNF2/RAD54-like_C"/>
</dbReference>
<keyword evidence="13" id="KW-1185">Reference proteome</keyword>
<feature type="compositionally biased region" description="Polar residues" evidence="9">
    <location>
        <begin position="1248"/>
        <end position="1265"/>
    </location>
</feature>
<dbReference type="SMART" id="SM00487">
    <property type="entry name" value="DEXDc"/>
    <property type="match status" value="1"/>
</dbReference>
<dbReference type="InterPro" id="IPR000330">
    <property type="entry name" value="SNF2_N"/>
</dbReference>
<feature type="compositionally biased region" description="Acidic residues" evidence="9">
    <location>
        <begin position="1"/>
        <end position="16"/>
    </location>
</feature>
<keyword evidence="3" id="KW-0547">Nucleotide-binding</keyword>
<dbReference type="Pfam" id="PF00271">
    <property type="entry name" value="Helicase_C"/>
    <property type="match status" value="1"/>
</dbReference>
<feature type="region of interest" description="Disordered" evidence="9">
    <location>
        <begin position="551"/>
        <end position="618"/>
    </location>
</feature>
<evidence type="ECO:0000256" key="7">
    <source>
        <dbReference type="ARBA" id="ARBA00023125"/>
    </source>
</evidence>
<feature type="compositionally biased region" description="Acidic residues" evidence="9">
    <location>
        <begin position="31"/>
        <end position="70"/>
    </location>
</feature>
<dbReference type="InterPro" id="IPR001650">
    <property type="entry name" value="Helicase_C-like"/>
</dbReference>
<keyword evidence="5" id="KW-0347">Helicase</keyword>
<dbReference type="Pfam" id="PF00176">
    <property type="entry name" value="SNF2-rel_dom"/>
    <property type="match status" value="1"/>
</dbReference>
<dbReference type="CDD" id="cd18793">
    <property type="entry name" value="SF2_C_SNF"/>
    <property type="match status" value="1"/>
</dbReference>
<comment type="similarity">
    <text evidence="2">Belongs to the SNF2/RAD54 helicase family.</text>
</comment>
<dbReference type="CDD" id="cd18007">
    <property type="entry name" value="DEXHc_ATRX-like"/>
    <property type="match status" value="1"/>
</dbReference>
<evidence type="ECO:0000313" key="12">
    <source>
        <dbReference type="EMBL" id="KAG7382070.1"/>
    </source>
</evidence>
<dbReference type="GO" id="GO:0004386">
    <property type="term" value="F:helicase activity"/>
    <property type="evidence" value="ECO:0007669"/>
    <property type="project" value="UniProtKB-KW"/>
</dbReference>
<dbReference type="GO" id="GO:0016887">
    <property type="term" value="F:ATP hydrolysis activity"/>
    <property type="evidence" value="ECO:0007669"/>
    <property type="project" value="InterPro"/>
</dbReference>
<dbReference type="GO" id="GO:0003677">
    <property type="term" value="F:DNA binding"/>
    <property type="evidence" value="ECO:0007669"/>
    <property type="project" value="UniProtKB-KW"/>
</dbReference>
<feature type="domain" description="Helicase ATP-binding" evidence="10">
    <location>
        <begin position="224"/>
        <end position="429"/>
    </location>
</feature>
<evidence type="ECO:0000256" key="6">
    <source>
        <dbReference type="ARBA" id="ARBA00022840"/>
    </source>
</evidence>
<keyword evidence="7" id="KW-0238">DNA-binding</keyword>
<evidence type="ECO:0000256" key="5">
    <source>
        <dbReference type="ARBA" id="ARBA00022806"/>
    </source>
</evidence>
<dbReference type="PANTHER" id="PTHR45797:SF1">
    <property type="entry name" value="HELICASE ARIP4"/>
    <property type="match status" value="1"/>
</dbReference>
<feature type="compositionally biased region" description="Low complexity" evidence="9">
    <location>
        <begin position="1214"/>
        <end position="1231"/>
    </location>
</feature>
<reference evidence="12" key="1">
    <citation type="submission" date="2021-02" db="EMBL/GenBank/DDBJ databases">
        <authorList>
            <person name="Palmer J.M."/>
        </authorList>
    </citation>
    <scope>NUCLEOTIDE SEQUENCE</scope>
    <source>
        <strain evidence="12">SCRP734</strain>
    </source>
</reference>
<keyword evidence="4" id="KW-0378">Hydrolase</keyword>
<feature type="compositionally biased region" description="Polar residues" evidence="9">
    <location>
        <begin position="1282"/>
        <end position="1292"/>
    </location>
</feature>
<evidence type="ECO:0000256" key="1">
    <source>
        <dbReference type="ARBA" id="ARBA00004123"/>
    </source>
</evidence>